<gene>
    <name evidence="1" type="ORF">MUK42_36563</name>
</gene>
<evidence type="ECO:0000313" key="2">
    <source>
        <dbReference type="Proteomes" id="UP001055439"/>
    </source>
</evidence>
<proteinExistence type="predicted"/>
<sequence length="58" mass="6780">MERHDCHVACLLFNHLCCFNLYTGNNKNKKKPNKKKIIKGKQSCRFPFLGFIPPPSHH</sequence>
<evidence type="ECO:0000313" key="1">
    <source>
        <dbReference type="EMBL" id="URE25754.1"/>
    </source>
</evidence>
<name>A0A9E7H1H0_9LILI</name>
<organism evidence="1 2">
    <name type="scientific">Musa troglodytarum</name>
    <name type="common">fe'i banana</name>
    <dbReference type="NCBI Taxonomy" id="320322"/>
    <lineage>
        <taxon>Eukaryota</taxon>
        <taxon>Viridiplantae</taxon>
        <taxon>Streptophyta</taxon>
        <taxon>Embryophyta</taxon>
        <taxon>Tracheophyta</taxon>
        <taxon>Spermatophyta</taxon>
        <taxon>Magnoliopsida</taxon>
        <taxon>Liliopsida</taxon>
        <taxon>Zingiberales</taxon>
        <taxon>Musaceae</taxon>
        <taxon>Musa</taxon>
    </lineage>
</organism>
<keyword evidence="2" id="KW-1185">Reference proteome</keyword>
<dbReference type="AlphaFoldDB" id="A0A9E7H1H0"/>
<reference evidence="1" key="1">
    <citation type="submission" date="2022-05" db="EMBL/GenBank/DDBJ databases">
        <title>The Musa troglodytarum L. genome provides insights into the mechanism of non-climacteric behaviour and enrichment of carotenoids.</title>
        <authorList>
            <person name="Wang J."/>
        </authorList>
    </citation>
    <scope>NUCLEOTIDE SEQUENCE</scope>
    <source>
        <tissue evidence="1">Leaf</tissue>
    </source>
</reference>
<dbReference type="Proteomes" id="UP001055439">
    <property type="component" value="Chromosome 8"/>
</dbReference>
<dbReference type="EMBL" id="CP097510">
    <property type="protein sequence ID" value="URE25754.1"/>
    <property type="molecule type" value="Genomic_DNA"/>
</dbReference>
<accession>A0A9E7H1H0</accession>
<protein>
    <submittedName>
        <fullName evidence="1">Uncharacterized protein</fullName>
    </submittedName>
</protein>